<evidence type="ECO:0000256" key="5">
    <source>
        <dbReference type="ARBA" id="ARBA00035674"/>
    </source>
</evidence>
<comment type="catalytic activity">
    <reaction evidence="6">
        <text>N,N-dimethylethanolamine phosphate + S-adenosyl-L-methionine = phosphocholine + S-adenosyl-L-homocysteine + H(+)</text>
        <dbReference type="Rhea" id="RHEA:25325"/>
        <dbReference type="ChEBI" id="CHEBI:15378"/>
        <dbReference type="ChEBI" id="CHEBI:57856"/>
        <dbReference type="ChEBI" id="CHEBI:58641"/>
        <dbReference type="ChEBI" id="CHEBI:59789"/>
        <dbReference type="ChEBI" id="CHEBI:295975"/>
        <dbReference type="EC" id="2.1.1.103"/>
    </reaction>
    <physiologicalReaction direction="left-to-right" evidence="6">
        <dbReference type="Rhea" id="RHEA:25326"/>
    </physiologicalReaction>
</comment>
<evidence type="ECO:0000313" key="12">
    <source>
        <dbReference type="Proteomes" id="UP000332933"/>
    </source>
</evidence>
<dbReference type="CDD" id="cd02440">
    <property type="entry name" value="AdoMet_MTases"/>
    <property type="match status" value="1"/>
</dbReference>
<dbReference type="GO" id="GO:0000234">
    <property type="term" value="F:phosphoethanolamine N-methyltransferase activity"/>
    <property type="evidence" value="ECO:0007669"/>
    <property type="project" value="UniProtKB-EC"/>
</dbReference>
<evidence type="ECO:0000256" key="6">
    <source>
        <dbReference type="ARBA" id="ARBA00047619"/>
    </source>
</evidence>
<evidence type="ECO:0000256" key="8">
    <source>
        <dbReference type="SAM" id="Phobius"/>
    </source>
</evidence>
<gene>
    <name evidence="11" type="primary">Aste57867_10669</name>
    <name evidence="10" type="ORF">As57867_010629</name>
    <name evidence="11" type="ORF">ASTE57867_10669</name>
</gene>
<keyword evidence="4" id="KW-0808">Transferase</keyword>
<dbReference type="EMBL" id="CAADRA010005244">
    <property type="protein sequence ID" value="VFT87541.1"/>
    <property type="molecule type" value="Genomic_DNA"/>
</dbReference>
<keyword evidence="8" id="KW-0812">Transmembrane</keyword>
<evidence type="ECO:0000259" key="9">
    <source>
        <dbReference type="Pfam" id="PF13847"/>
    </source>
</evidence>
<protein>
    <recommendedName>
        <fullName evidence="5">phosphoethanolamine N-methyltransferase</fullName>
        <ecNumber evidence="5">2.1.1.103</ecNumber>
    </recommendedName>
</protein>
<evidence type="ECO:0000313" key="10">
    <source>
        <dbReference type="EMBL" id="KAF0698715.1"/>
    </source>
</evidence>
<dbReference type="OrthoDB" id="61390at2759"/>
<keyword evidence="8" id="KW-0472">Membrane</keyword>
<keyword evidence="12" id="KW-1185">Reference proteome</keyword>
<comment type="pathway">
    <text evidence="2">Lipid metabolism.</text>
</comment>
<evidence type="ECO:0000313" key="11">
    <source>
        <dbReference type="EMBL" id="VFT87541.1"/>
    </source>
</evidence>
<dbReference type="AlphaFoldDB" id="A0A485KR24"/>
<comment type="pathway">
    <text evidence="1">Phospholipid metabolism; phosphatidylcholine biosynthesis.</text>
</comment>
<dbReference type="PANTHER" id="PTHR44307:SF2">
    <property type="entry name" value="PHOSPHOETHANOLAMINE METHYLTRANSFERASE ISOFORM X1"/>
    <property type="match status" value="1"/>
</dbReference>
<dbReference type="EC" id="2.1.1.103" evidence="5"/>
<feature type="domain" description="Methyltransferase" evidence="9">
    <location>
        <begin position="93"/>
        <end position="207"/>
    </location>
</feature>
<evidence type="ECO:0000256" key="2">
    <source>
        <dbReference type="ARBA" id="ARBA00005189"/>
    </source>
</evidence>
<dbReference type="InterPro" id="IPR029063">
    <property type="entry name" value="SAM-dependent_MTases_sf"/>
</dbReference>
<dbReference type="SUPFAM" id="SSF53335">
    <property type="entry name" value="S-adenosyl-L-methionine-dependent methyltransferases"/>
    <property type="match status" value="1"/>
</dbReference>
<evidence type="ECO:0000256" key="1">
    <source>
        <dbReference type="ARBA" id="ARBA00004969"/>
    </source>
</evidence>
<dbReference type="InterPro" id="IPR025714">
    <property type="entry name" value="Methyltranfer_dom"/>
</dbReference>
<dbReference type="EMBL" id="VJMH01005223">
    <property type="protein sequence ID" value="KAF0698715.1"/>
    <property type="molecule type" value="Genomic_DNA"/>
</dbReference>
<dbReference type="Gene3D" id="3.40.50.150">
    <property type="entry name" value="Vaccinia Virus protein VP39"/>
    <property type="match status" value="1"/>
</dbReference>
<reference evidence="11 12" key="1">
    <citation type="submission" date="2019-03" db="EMBL/GenBank/DDBJ databases">
        <authorList>
            <person name="Gaulin E."/>
            <person name="Dumas B."/>
        </authorList>
    </citation>
    <scope>NUCLEOTIDE SEQUENCE [LARGE SCALE GENOMIC DNA]</scope>
    <source>
        <strain evidence="11">CBS 568.67</strain>
    </source>
</reference>
<evidence type="ECO:0000256" key="4">
    <source>
        <dbReference type="ARBA" id="ARBA00022679"/>
    </source>
</evidence>
<accession>A0A485KR24</accession>
<comment type="catalytic activity">
    <reaction evidence="7">
        <text>N-methylethanolamine phosphate + S-adenosyl-L-methionine = N,N-dimethylethanolamine phosphate + S-adenosyl-L-homocysteine + H(+)</text>
        <dbReference type="Rhea" id="RHEA:25321"/>
        <dbReference type="ChEBI" id="CHEBI:15378"/>
        <dbReference type="ChEBI" id="CHEBI:57781"/>
        <dbReference type="ChEBI" id="CHEBI:57856"/>
        <dbReference type="ChEBI" id="CHEBI:58641"/>
        <dbReference type="ChEBI" id="CHEBI:59789"/>
        <dbReference type="EC" id="2.1.1.103"/>
    </reaction>
    <physiologicalReaction direction="left-to-right" evidence="7">
        <dbReference type="Rhea" id="RHEA:25322"/>
    </physiologicalReaction>
</comment>
<dbReference type="PANTHER" id="PTHR44307">
    <property type="entry name" value="PHOSPHOETHANOLAMINE METHYLTRANSFERASE"/>
    <property type="match status" value="1"/>
</dbReference>
<dbReference type="Pfam" id="PF13847">
    <property type="entry name" value="Methyltransf_31"/>
    <property type="match status" value="1"/>
</dbReference>
<feature type="transmembrane region" description="Helical" evidence="8">
    <location>
        <begin position="6"/>
        <end position="29"/>
    </location>
</feature>
<dbReference type="Proteomes" id="UP000332933">
    <property type="component" value="Unassembled WGS sequence"/>
</dbReference>
<sequence length="310" mass="33525">MLLPSSLNLSAIAVPAACFLAGYFAHVFLTQKPSKSRFHLDSTLSCLTKHKSPITQTSTWINLGLWTSEDLTFPAACERLALRLGQAAGLGAHDSVLDVGCGRGDQCVLWTTHFNVPRVVGVDITPEHIESATQLVAERNLGDRIRIVQGSATALAALDVDVVTKIVSCDAAYHFDTRAAFVAQAFALLQSGGVLAVVDIVVSDEVLAWTGMQRVQLRGLCSMAGIPFENLKTVAQYQDEWTTAGFQNVRIEPLESVPMGFATFVGRQRIQLAQMGLLDGFDKFELVAETLAICAHNKYLQFVVATGDKA</sequence>
<keyword evidence="8" id="KW-1133">Transmembrane helix</keyword>
<evidence type="ECO:0000256" key="7">
    <source>
        <dbReference type="ARBA" id="ARBA00047841"/>
    </source>
</evidence>
<organism evidence="11 12">
    <name type="scientific">Aphanomyces stellatus</name>
    <dbReference type="NCBI Taxonomy" id="120398"/>
    <lineage>
        <taxon>Eukaryota</taxon>
        <taxon>Sar</taxon>
        <taxon>Stramenopiles</taxon>
        <taxon>Oomycota</taxon>
        <taxon>Saprolegniomycetes</taxon>
        <taxon>Saprolegniales</taxon>
        <taxon>Verrucalvaceae</taxon>
        <taxon>Aphanomyces</taxon>
    </lineage>
</organism>
<evidence type="ECO:0000256" key="3">
    <source>
        <dbReference type="ARBA" id="ARBA00022603"/>
    </source>
</evidence>
<reference evidence="10" key="2">
    <citation type="submission" date="2019-06" db="EMBL/GenBank/DDBJ databases">
        <title>Genomics analysis of Aphanomyces spp. identifies a new class of oomycete effector associated with host adaptation.</title>
        <authorList>
            <person name="Gaulin E."/>
        </authorList>
    </citation>
    <scope>NUCLEOTIDE SEQUENCE</scope>
    <source>
        <strain evidence="10">CBS 578.67</strain>
    </source>
</reference>
<proteinExistence type="predicted"/>
<name>A0A485KR24_9STRA</name>
<dbReference type="GO" id="GO:0032259">
    <property type="term" value="P:methylation"/>
    <property type="evidence" value="ECO:0007669"/>
    <property type="project" value="UniProtKB-KW"/>
</dbReference>
<keyword evidence="3" id="KW-0489">Methyltransferase</keyword>